<dbReference type="EMBL" id="UYYA01004404">
    <property type="protein sequence ID" value="VDM61660.1"/>
    <property type="molecule type" value="Genomic_DNA"/>
</dbReference>
<evidence type="ECO:0000313" key="3">
    <source>
        <dbReference type="Proteomes" id="UP000267027"/>
    </source>
</evidence>
<gene>
    <name evidence="2" type="ORF">ACOC_LOCUS10075</name>
</gene>
<keyword evidence="3" id="KW-1185">Reference proteome</keyword>
<reference evidence="4" key="1">
    <citation type="submission" date="2017-02" db="UniProtKB">
        <authorList>
            <consortium name="WormBaseParasite"/>
        </authorList>
    </citation>
    <scope>IDENTIFICATION</scope>
</reference>
<dbReference type="AlphaFoldDB" id="A0A0R3PVK9"/>
<name>A0A0R3PVK9_ANGCS</name>
<protein>
    <submittedName>
        <fullName evidence="2 4">Uncharacterized protein</fullName>
    </submittedName>
</protein>
<evidence type="ECO:0000313" key="2">
    <source>
        <dbReference type="EMBL" id="VDM61660.1"/>
    </source>
</evidence>
<accession>A0A0R3PVK9</accession>
<dbReference type="Proteomes" id="UP000267027">
    <property type="component" value="Unassembled WGS sequence"/>
</dbReference>
<dbReference type="WBParaSite" id="ACOC_0001007401-mRNA-1">
    <property type="protein sequence ID" value="ACOC_0001007401-mRNA-1"/>
    <property type="gene ID" value="ACOC_0001007401"/>
</dbReference>
<evidence type="ECO:0000256" key="1">
    <source>
        <dbReference type="SAM" id="MobiDB-lite"/>
    </source>
</evidence>
<sequence>MGRVEMDAENTCWIELRHVEWRTWTLTKNERCDDKRQCTVNKATSYDKTDRWARDAPTSARTPVFPPTEARRRPRFHNYHCPPYRYTAIPDDGTTLKSRAIE</sequence>
<feature type="region of interest" description="Disordered" evidence="1">
    <location>
        <begin position="49"/>
        <end position="76"/>
    </location>
</feature>
<organism evidence="4">
    <name type="scientific">Angiostrongylus costaricensis</name>
    <name type="common">Nematode worm</name>
    <dbReference type="NCBI Taxonomy" id="334426"/>
    <lineage>
        <taxon>Eukaryota</taxon>
        <taxon>Metazoa</taxon>
        <taxon>Ecdysozoa</taxon>
        <taxon>Nematoda</taxon>
        <taxon>Chromadorea</taxon>
        <taxon>Rhabditida</taxon>
        <taxon>Rhabditina</taxon>
        <taxon>Rhabditomorpha</taxon>
        <taxon>Strongyloidea</taxon>
        <taxon>Metastrongylidae</taxon>
        <taxon>Angiostrongylus</taxon>
    </lineage>
</organism>
<reference evidence="2 3" key="2">
    <citation type="submission" date="2018-11" db="EMBL/GenBank/DDBJ databases">
        <authorList>
            <consortium name="Pathogen Informatics"/>
        </authorList>
    </citation>
    <scope>NUCLEOTIDE SEQUENCE [LARGE SCALE GENOMIC DNA]</scope>
    <source>
        <strain evidence="2 3">Costa Rica</strain>
    </source>
</reference>
<evidence type="ECO:0000313" key="4">
    <source>
        <dbReference type="WBParaSite" id="ACOC_0001007401-mRNA-1"/>
    </source>
</evidence>
<proteinExistence type="predicted"/>